<keyword evidence="1" id="KW-0812">Transmembrane</keyword>
<dbReference type="SUPFAM" id="SSF55073">
    <property type="entry name" value="Nucleotide cyclase"/>
    <property type="match status" value="1"/>
</dbReference>
<dbReference type="Pfam" id="PF00990">
    <property type="entry name" value="GGDEF"/>
    <property type="match status" value="1"/>
</dbReference>
<evidence type="ECO:0000313" key="4">
    <source>
        <dbReference type="EMBL" id="MEI4273431.1"/>
    </source>
</evidence>
<dbReference type="PANTHER" id="PTHR33121">
    <property type="entry name" value="CYCLIC DI-GMP PHOSPHODIESTERASE PDEF"/>
    <property type="match status" value="1"/>
</dbReference>
<feature type="transmembrane region" description="Helical" evidence="1">
    <location>
        <begin position="156"/>
        <end position="174"/>
    </location>
</feature>
<protein>
    <submittedName>
        <fullName evidence="4">Bifunctional diguanylate cyclase/phosphodiesterase</fullName>
        <ecNumber evidence="4">2.7.7.65</ecNumber>
        <ecNumber evidence="4">3.1.4.52</ecNumber>
    </submittedName>
</protein>
<dbReference type="GO" id="GO:0052621">
    <property type="term" value="F:diguanylate cyclase activity"/>
    <property type="evidence" value="ECO:0007669"/>
    <property type="project" value="UniProtKB-EC"/>
</dbReference>
<evidence type="ECO:0000259" key="3">
    <source>
        <dbReference type="PROSITE" id="PS50887"/>
    </source>
</evidence>
<feature type="transmembrane region" description="Helical" evidence="1">
    <location>
        <begin position="35"/>
        <end position="53"/>
    </location>
</feature>
<feature type="transmembrane region" description="Helical" evidence="1">
    <location>
        <begin position="254"/>
        <end position="272"/>
    </location>
</feature>
<dbReference type="SUPFAM" id="SSF141868">
    <property type="entry name" value="EAL domain-like"/>
    <property type="match status" value="1"/>
</dbReference>
<keyword evidence="1" id="KW-1133">Transmembrane helix</keyword>
<sequence>MTPPTGLRRAALVVVGAGAAVALVGSLVPATRAPAVVLISVLATLAPAVGAVVHRATRPVVWALVTVMLTGWTLSIGLGTRWPVFGEAAQDVGTLVGAGIVVHMFAQHVRSRPGERRARRRAAWVGRADLAILVVLVGLVVAQVVTTARADDAAPSAYAAPADLLLIALVLRLLLSRAGITTSLRLFITGCVLAGVYDVVAASSGTRLQPLQAPISVLWAVAMALLVAAALQPSMAVAFSPASLRRLRPESGRVLGLVALAPVPLALALLPAPGRLPLLVHVAAGALVSALVIVRGAGALLASEGHAARDPLTRLANRRGLQIAFDHLLIAARPGDTEIGRLALLDLDDFKEVNDTHGHETGDLLLCAVGERLSAAVGATGTVARSGGDEFVLVLRPGAPPVPDVLAAAFGQPVQLGGMAQRDVVVRCSAGWVPLTPASELPLALADADIALYASKGAARGTATRFDPAQREAVLGQLGLGEDLRRVLRGDPAAGELFLLFQPLVELRTRAVVGCEALVRWQHPTRGVLGPDTFLPVAELQGHGAAVDTWVLDQACAAAAQWSAQGTRRTVSVNLGRSSLVDPDLAVRVRAALATHGLAADRLHLEITEHDQLPPEAGVLPLQELAELGVRVSLDDFGTGYTSLAYLHRYPVTLLKLDRSVTGPDTSAELIAGITGLAGALGIEVLAEGVESEEQHARLLAFGIDAGQGWLYGAPVPAEQLPAAVAT</sequence>
<dbReference type="PROSITE" id="PS50883">
    <property type="entry name" value="EAL"/>
    <property type="match status" value="1"/>
</dbReference>
<dbReference type="GO" id="GO:0071111">
    <property type="term" value="F:cyclic-guanylate-specific phosphodiesterase activity"/>
    <property type="evidence" value="ECO:0007669"/>
    <property type="project" value="UniProtKB-EC"/>
</dbReference>
<keyword evidence="4" id="KW-0808">Transferase</keyword>
<dbReference type="PROSITE" id="PS51318">
    <property type="entry name" value="TAT"/>
    <property type="match status" value="1"/>
</dbReference>
<feature type="transmembrane region" description="Helical" evidence="1">
    <location>
        <begin position="186"/>
        <end position="205"/>
    </location>
</feature>
<organism evidence="4 5">
    <name type="scientific">Klenkia sesuvii</name>
    <dbReference type="NCBI Taxonomy" id="3103137"/>
    <lineage>
        <taxon>Bacteria</taxon>
        <taxon>Bacillati</taxon>
        <taxon>Actinomycetota</taxon>
        <taxon>Actinomycetes</taxon>
        <taxon>Geodermatophilales</taxon>
        <taxon>Geodermatophilaceae</taxon>
        <taxon>Klenkia</taxon>
    </lineage>
</organism>
<dbReference type="InterPro" id="IPR001633">
    <property type="entry name" value="EAL_dom"/>
</dbReference>
<dbReference type="InterPro" id="IPR029787">
    <property type="entry name" value="Nucleotide_cyclase"/>
</dbReference>
<proteinExistence type="predicted"/>
<dbReference type="SMART" id="SM00052">
    <property type="entry name" value="EAL"/>
    <property type="match status" value="1"/>
</dbReference>
<reference evidence="4 5" key="1">
    <citation type="submission" date="2024-03" db="EMBL/GenBank/DDBJ databases">
        <title>Draft genome sequence of Klenkia sp. LSe6-5.</title>
        <authorList>
            <person name="Duangmal K."/>
            <person name="Chantavorakit T."/>
        </authorList>
    </citation>
    <scope>NUCLEOTIDE SEQUENCE [LARGE SCALE GENOMIC DNA]</scope>
    <source>
        <strain evidence="4 5">LSe6-5</strain>
    </source>
</reference>
<dbReference type="CDD" id="cd01949">
    <property type="entry name" value="GGDEF"/>
    <property type="match status" value="1"/>
</dbReference>
<feature type="transmembrane region" description="Helical" evidence="1">
    <location>
        <begin position="130"/>
        <end position="150"/>
    </location>
</feature>
<feature type="transmembrane region" description="Helical" evidence="1">
    <location>
        <begin position="12"/>
        <end position="29"/>
    </location>
</feature>
<dbReference type="EMBL" id="JBAPLU010000020">
    <property type="protein sequence ID" value="MEI4273431.1"/>
    <property type="molecule type" value="Genomic_DNA"/>
</dbReference>
<dbReference type="EC" id="2.7.7.65" evidence="4"/>
<dbReference type="InterPro" id="IPR035919">
    <property type="entry name" value="EAL_sf"/>
</dbReference>
<dbReference type="Gene3D" id="3.30.70.270">
    <property type="match status" value="1"/>
</dbReference>
<feature type="domain" description="GGDEF" evidence="3">
    <location>
        <begin position="338"/>
        <end position="468"/>
    </location>
</feature>
<dbReference type="EC" id="3.1.4.52" evidence="4"/>
<dbReference type="InterPro" id="IPR050706">
    <property type="entry name" value="Cyclic-di-GMP_PDE-like"/>
</dbReference>
<gene>
    <name evidence="4" type="ORF">TEK04_17050</name>
</gene>
<evidence type="ECO:0000313" key="5">
    <source>
        <dbReference type="Proteomes" id="UP001361570"/>
    </source>
</evidence>
<evidence type="ECO:0000256" key="1">
    <source>
        <dbReference type="SAM" id="Phobius"/>
    </source>
</evidence>
<feature type="transmembrane region" description="Helical" evidence="1">
    <location>
        <begin position="217"/>
        <end position="242"/>
    </location>
</feature>
<dbReference type="PANTHER" id="PTHR33121:SF70">
    <property type="entry name" value="SIGNALING PROTEIN YKOW"/>
    <property type="match status" value="1"/>
</dbReference>
<comment type="caution">
    <text evidence="4">The sequence shown here is derived from an EMBL/GenBank/DDBJ whole genome shotgun (WGS) entry which is preliminary data.</text>
</comment>
<evidence type="ECO:0000259" key="2">
    <source>
        <dbReference type="PROSITE" id="PS50883"/>
    </source>
</evidence>
<name>A0ABU8DX82_9ACTN</name>
<dbReference type="NCBIfam" id="TIGR00254">
    <property type="entry name" value="GGDEF"/>
    <property type="match status" value="1"/>
</dbReference>
<dbReference type="Proteomes" id="UP001361570">
    <property type="component" value="Unassembled WGS sequence"/>
</dbReference>
<accession>A0ABU8DX82</accession>
<dbReference type="Pfam" id="PF00563">
    <property type="entry name" value="EAL"/>
    <property type="match status" value="1"/>
</dbReference>
<dbReference type="Gene3D" id="3.20.20.450">
    <property type="entry name" value="EAL domain"/>
    <property type="match status" value="1"/>
</dbReference>
<keyword evidence="4" id="KW-0378">Hydrolase</keyword>
<dbReference type="InterPro" id="IPR000160">
    <property type="entry name" value="GGDEF_dom"/>
</dbReference>
<feature type="transmembrane region" description="Helical" evidence="1">
    <location>
        <begin position="92"/>
        <end position="109"/>
    </location>
</feature>
<dbReference type="PROSITE" id="PS50887">
    <property type="entry name" value="GGDEF"/>
    <property type="match status" value="1"/>
</dbReference>
<keyword evidence="4" id="KW-0548">Nucleotidyltransferase</keyword>
<dbReference type="RefSeq" id="WP_336405551.1">
    <property type="nucleotide sequence ID" value="NZ_JBAPLU010000020.1"/>
</dbReference>
<keyword evidence="1" id="KW-0472">Membrane</keyword>
<dbReference type="InterPro" id="IPR043128">
    <property type="entry name" value="Rev_trsase/Diguanyl_cyclase"/>
</dbReference>
<dbReference type="CDD" id="cd01948">
    <property type="entry name" value="EAL"/>
    <property type="match status" value="1"/>
</dbReference>
<feature type="transmembrane region" description="Helical" evidence="1">
    <location>
        <begin position="60"/>
        <end position="80"/>
    </location>
</feature>
<dbReference type="SMART" id="SM00267">
    <property type="entry name" value="GGDEF"/>
    <property type="match status" value="1"/>
</dbReference>
<dbReference type="InterPro" id="IPR006311">
    <property type="entry name" value="TAT_signal"/>
</dbReference>
<feature type="domain" description="EAL" evidence="2">
    <location>
        <begin position="477"/>
        <end position="727"/>
    </location>
</feature>
<keyword evidence="5" id="KW-1185">Reference proteome</keyword>